<dbReference type="Pfam" id="PF11819">
    <property type="entry name" value="CUPID"/>
    <property type="match status" value="1"/>
</dbReference>
<keyword evidence="3" id="KW-0175">Coiled coil</keyword>
<protein>
    <recommendedName>
        <fullName evidence="6">Cytohesin Ubiquitin Protein Inducing domain-containing protein</fullName>
    </recommendedName>
</protein>
<dbReference type="InterPro" id="IPR021774">
    <property type="entry name" value="CUPID"/>
</dbReference>
<dbReference type="Proteomes" id="UP001434883">
    <property type="component" value="Unassembled WGS sequence"/>
</dbReference>
<evidence type="ECO:0000256" key="2">
    <source>
        <dbReference type="ARBA" id="ARBA00022490"/>
    </source>
</evidence>
<comment type="subcellular location">
    <subcellularLocation>
        <location evidence="1">Cytoplasm</location>
    </subcellularLocation>
</comment>
<keyword evidence="5" id="KW-1133">Transmembrane helix</keyword>
<dbReference type="PANTHER" id="PTHR46079:SF1">
    <property type="entry name" value="FERM DOMAIN-CONTAINING PROTEIN 4B"/>
    <property type="match status" value="1"/>
</dbReference>
<dbReference type="PANTHER" id="PTHR46079">
    <property type="entry name" value="FERM DOMAIN-CONTAINING PROTEIN 4"/>
    <property type="match status" value="1"/>
</dbReference>
<keyword evidence="5" id="KW-0472">Membrane</keyword>
<feature type="domain" description="Cytohesin Ubiquitin Protein Inducing" evidence="6">
    <location>
        <begin position="64"/>
        <end position="112"/>
    </location>
</feature>
<evidence type="ECO:0000259" key="6">
    <source>
        <dbReference type="Pfam" id="PF11819"/>
    </source>
</evidence>
<feature type="transmembrane region" description="Helical" evidence="5">
    <location>
        <begin position="6"/>
        <end position="26"/>
    </location>
</feature>
<dbReference type="EMBL" id="JAHRIN010076023">
    <property type="protein sequence ID" value="MEQ2217685.1"/>
    <property type="molecule type" value="Genomic_DNA"/>
</dbReference>
<reference evidence="7 8" key="1">
    <citation type="submission" date="2021-06" db="EMBL/GenBank/DDBJ databases">
        <authorList>
            <person name="Palmer J.M."/>
        </authorList>
    </citation>
    <scope>NUCLEOTIDE SEQUENCE [LARGE SCALE GENOMIC DNA]</scope>
    <source>
        <strain evidence="7 8">XC_2019</strain>
        <tissue evidence="7">Muscle</tissue>
    </source>
</reference>
<keyword evidence="2" id="KW-0963">Cytoplasm</keyword>
<evidence type="ECO:0000313" key="8">
    <source>
        <dbReference type="Proteomes" id="UP001434883"/>
    </source>
</evidence>
<evidence type="ECO:0000256" key="1">
    <source>
        <dbReference type="ARBA" id="ARBA00004496"/>
    </source>
</evidence>
<sequence length="414" mass="46819">MKYSQSQFNVCSFPAYFICLCLFLTVQHDHNQKLRRHCSGPHSDQCSEDQSSVSRLTSGFDLQELTGKLPKEYPLATGEKPPQVRRRVGAAFKLDDLNLYDERSGSLESLSRLMMETKLLVPSIPVSPSRRCNSTEVIDDGSSHTSQSSVEYSATGNHTHRRRARGRHRKDLYANTGSMPNLAQPDTRCYAYQPQGRPTTTAYYVTGYPNYVEPEPYSSRVYMYEDEIEGHYNVNPSYHHTQAAYYSHDVRSQYASDGIDIVSHNVYATLRPPRNRPAHHSTEQVSKDIQRALVAEHLKGWYQRKAPQKQGIYNCDYDRGSQQGLSYQSMPAPYPQNHRNVCYSSGWSAAPCVTVSHLACSVINLYHFSPASSASSSGNWRMSNRGMSDNEMPVHESLSYSYSAAPYSHPAHSR</sequence>
<proteinExistence type="predicted"/>
<evidence type="ECO:0000256" key="3">
    <source>
        <dbReference type="ARBA" id="ARBA00023054"/>
    </source>
</evidence>
<feature type="region of interest" description="Disordered" evidence="4">
    <location>
        <begin position="136"/>
        <end position="179"/>
    </location>
</feature>
<gene>
    <name evidence="7" type="ORF">XENOCAPTIV_019104</name>
</gene>
<dbReference type="InterPro" id="IPR047176">
    <property type="entry name" value="FRMD4A/B"/>
</dbReference>
<keyword evidence="5" id="KW-0812">Transmembrane</keyword>
<accession>A0ABV0SBX6</accession>
<feature type="compositionally biased region" description="Basic residues" evidence="4">
    <location>
        <begin position="158"/>
        <end position="170"/>
    </location>
</feature>
<evidence type="ECO:0000313" key="7">
    <source>
        <dbReference type="EMBL" id="MEQ2217685.1"/>
    </source>
</evidence>
<evidence type="ECO:0000256" key="5">
    <source>
        <dbReference type="SAM" id="Phobius"/>
    </source>
</evidence>
<name>A0ABV0SBX6_9TELE</name>
<comment type="caution">
    <text evidence="7">The sequence shown here is derived from an EMBL/GenBank/DDBJ whole genome shotgun (WGS) entry which is preliminary data.</text>
</comment>
<feature type="compositionally biased region" description="Polar residues" evidence="4">
    <location>
        <begin position="143"/>
        <end position="152"/>
    </location>
</feature>
<keyword evidence="8" id="KW-1185">Reference proteome</keyword>
<evidence type="ECO:0000256" key="4">
    <source>
        <dbReference type="SAM" id="MobiDB-lite"/>
    </source>
</evidence>
<organism evidence="7 8">
    <name type="scientific">Xenoophorus captivus</name>
    <dbReference type="NCBI Taxonomy" id="1517983"/>
    <lineage>
        <taxon>Eukaryota</taxon>
        <taxon>Metazoa</taxon>
        <taxon>Chordata</taxon>
        <taxon>Craniata</taxon>
        <taxon>Vertebrata</taxon>
        <taxon>Euteleostomi</taxon>
        <taxon>Actinopterygii</taxon>
        <taxon>Neopterygii</taxon>
        <taxon>Teleostei</taxon>
        <taxon>Neoteleostei</taxon>
        <taxon>Acanthomorphata</taxon>
        <taxon>Ovalentaria</taxon>
        <taxon>Atherinomorphae</taxon>
        <taxon>Cyprinodontiformes</taxon>
        <taxon>Goodeidae</taxon>
        <taxon>Xenoophorus</taxon>
    </lineage>
</organism>